<comment type="subcellular location">
    <subcellularLocation>
        <location evidence="1">Secreted</location>
    </subcellularLocation>
</comment>
<dbReference type="Proteomes" id="UP000094455">
    <property type="component" value="Unassembled WGS sequence"/>
</dbReference>
<keyword evidence="2" id="KW-0964">Secreted</keyword>
<keyword evidence="5" id="KW-0479">Metal-binding</keyword>
<comment type="caution">
    <text evidence="5">Lacks conserved residue(s) required for the propagation of feature annotation.</text>
</comment>
<keyword evidence="3 6" id="KW-0732">Signal</keyword>
<feature type="binding site" description="axial binding residue" evidence="5">
    <location>
        <position position="45"/>
    </location>
    <ligand>
        <name>heme</name>
        <dbReference type="ChEBI" id="CHEBI:30413"/>
    </ligand>
    <ligandPart>
        <name>Fe</name>
        <dbReference type="ChEBI" id="CHEBI:18248"/>
    </ligandPart>
</feature>
<protein>
    <recommendedName>
        <fullName evidence="7">CFEM domain-containing protein</fullName>
    </recommendedName>
</protein>
<dbReference type="STRING" id="763406.A0A1E3NEJ7"/>
<evidence type="ECO:0000259" key="7">
    <source>
        <dbReference type="PROSITE" id="PS52012"/>
    </source>
</evidence>
<organism evidence="8 9">
    <name type="scientific">Pichia membranifaciens NRRL Y-2026</name>
    <dbReference type="NCBI Taxonomy" id="763406"/>
    <lineage>
        <taxon>Eukaryota</taxon>
        <taxon>Fungi</taxon>
        <taxon>Dikarya</taxon>
        <taxon>Ascomycota</taxon>
        <taxon>Saccharomycotina</taxon>
        <taxon>Pichiomycetes</taxon>
        <taxon>Pichiales</taxon>
        <taxon>Pichiaceae</taxon>
        <taxon>Pichia</taxon>
    </lineage>
</organism>
<sequence>MLSYISLAVLVASFVAPSAATPPACLLACAASVVKSSPTCNQLNDVTCVCNSEAEALQACLSTACPEGVASKASSAFKSVCTAATAKSSATSSAAWTAVPTAEANFAAASGIVRSSGSAVKSSAVKSSAVKSSAVESSAVESSAVKSSAKSTTLAKSTSAAASSSAAHSASSASNAAGSLEFNGFLGVAAAVAINLL</sequence>
<dbReference type="GO" id="GO:0046872">
    <property type="term" value="F:metal ion binding"/>
    <property type="evidence" value="ECO:0007669"/>
    <property type="project" value="UniProtKB-UniRule"/>
</dbReference>
<dbReference type="OrthoDB" id="3997667at2759"/>
<feature type="signal peptide" evidence="6">
    <location>
        <begin position="1"/>
        <end position="20"/>
    </location>
</feature>
<evidence type="ECO:0000256" key="5">
    <source>
        <dbReference type="PROSITE-ProRule" id="PRU01356"/>
    </source>
</evidence>
<keyword evidence="5" id="KW-0408">Iron</keyword>
<dbReference type="EMBL" id="KV454007">
    <property type="protein sequence ID" value="ODQ44516.1"/>
    <property type="molecule type" value="Genomic_DNA"/>
</dbReference>
<evidence type="ECO:0000256" key="6">
    <source>
        <dbReference type="SAM" id="SignalP"/>
    </source>
</evidence>
<feature type="chain" id="PRO_5009133317" description="CFEM domain-containing protein" evidence="6">
    <location>
        <begin position="21"/>
        <end position="197"/>
    </location>
</feature>
<keyword evidence="4 5" id="KW-1015">Disulfide bond</keyword>
<feature type="disulfide bond" evidence="5">
    <location>
        <begin position="25"/>
        <end position="65"/>
    </location>
</feature>
<evidence type="ECO:0000313" key="8">
    <source>
        <dbReference type="EMBL" id="ODQ44516.1"/>
    </source>
</evidence>
<dbReference type="GO" id="GO:0005576">
    <property type="term" value="C:extracellular region"/>
    <property type="evidence" value="ECO:0007669"/>
    <property type="project" value="UniProtKB-SubCell"/>
</dbReference>
<dbReference type="Pfam" id="PF05730">
    <property type="entry name" value="CFEM"/>
    <property type="match status" value="1"/>
</dbReference>
<evidence type="ECO:0000313" key="9">
    <source>
        <dbReference type="Proteomes" id="UP000094455"/>
    </source>
</evidence>
<evidence type="ECO:0000256" key="4">
    <source>
        <dbReference type="ARBA" id="ARBA00023157"/>
    </source>
</evidence>
<reference evidence="8 9" key="1">
    <citation type="journal article" date="2016" name="Proc. Natl. Acad. Sci. U.S.A.">
        <title>Comparative genomics of biotechnologically important yeasts.</title>
        <authorList>
            <person name="Riley R."/>
            <person name="Haridas S."/>
            <person name="Wolfe K.H."/>
            <person name="Lopes M.R."/>
            <person name="Hittinger C.T."/>
            <person name="Goeker M."/>
            <person name="Salamov A.A."/>
            <person name="Wisecaver J.H."/>
            <person name="Long T.M."/>
            <person name="Calvey C.H."/>
            <person name="Aerts A.L."/>
            <person name="Barry K.W."/>
            <person name="Choi C."/>
            <person name="Clum A."/>
            <person name="Coughlan A.Y."/>
            <person name="Deshpande S."/>
            <person name="Douglass A.P."/>
            <person name="Hanson S.J."/>
            <person name="Klenk H.-P."/>
            <person name="LaButti K.M."/>
            <person name="Lapidus A."/>
            <person name="Lindquist E.A."/>
            <person name="Lipzen A.M."/>
            <person name="Meier-Kolthoff J.P."/>
            <person name="Ohm R.A."/>
            <person name="Otillar R.P."/>
            <person name="Pangilinan J.L."/>
            <person name="Peng Y."/>
            <person name="Rokas A."/>
            <person name="Rosa C.A."/>
            <person name="Scheuner C."/>
            <person name="Sibirny A.A."/>
            <person name="Slot J.C."/>
            <person name="Stielow J.B."/>
            <person name="Sun H."/>
            <person name="Kurtzman C.P."/>
            <person name="Blackwell M."/>
            <person name="Grigoriev I.V."/>
            <person name="Jeffries T.W."/>
        </authorList>
    </citation>
    <scope>NUCLEOTIDE SEQUENCE [LARGE SCALE GENOMIC DNA]</scope>
    <source>
        <strain evidence="8 9">NRRL Y-2026</strain>
    </source>
</reference>
<dbReference type="RefSeq" id="XP_019015629.1">
    <property type="nucleotide sequence ID" value="XM_019161987.1"/>
</dbReference>
<dbReference type="AlphaFoldDB" id="A0A1E3NEJ7"/>
<keyword evidence="5" id="KW-0349">Heme</keyword>
<feature type="disulfide bond" evidence="5">
    <location>
        <begin position="29"/>
        <end position="60"/>
    </location>
</feature>
<evidence type="ECO:0000256" key="2">
    <source>
        <dbReference type="ARBA" id="ARBA00022525"/>
    </source>
</evidence>
<evidence type="ECO:0000256" key="1">
    <source>
        <dbReference type="ARBA" id="ARBA00004613"/>
    </source>
</evidence>
<dbReference type="InterPro" id="IPR008427">
    <property type="entry name" value="Extracellular_membr_CFEM_dom"/>
</dbReference>
<feature type="domain" description="CFEM" evidence="7">
    <location>
        <begin position="1"/>
        <end position="108"/>
    </location>
</feature>
<keyword evidence="9" id="KW-1185">Reference proteome</keyword>
<dbReference type="GeneID" id="30178674"/>
<proteinExistence type="predicted"/>
<dbReference type="PROSITE" id="PS52012">
    <property type="entry name" value="CFEM"/>
    <property type="match status" value="1"/>
</dbReference>
<accession>A0A1E3NEJ7</accession>
<gene>
    <name evidence="8" type="ORF">PICMEDRAFT_18405</name>
</gene>
<dbReference type="SMART" id="SM00747">
    <property type="entry name" value="CFEM"/>
    <property type="match status" value="1"/>
</dbReference>
<evidence type="ECO:0000256" key="3">
    <source>
        <dbReference type="ARBA" id="ARBA00022729"/>
    </source>
</evidence>
<name>A0A1E3NEJ7_9ASCO</name>